<accession>A0AAV5NTB4</accession>
<dbReference type="EMBL" id="BSNX01000041">
    <property type="protein sequence ID" value="GLQ73956.1"/>
    <property type="molecule type" value="Genomic_DNA"/>
</dbReference>
<keyword evidence="2" id="KW-1185">Reference proteome</keyword>
<name>A0AAV5NTB4_9VIBR</name>
<comment type="caution">
    <text evidence="1">The sequence shown here is derived from an EMBL/GenBank/DDBJ whole genome shotgun (WGS) entry which is preliminary data.</text>
</comment>
<evidence type="ECO:0000313" key="1">
    <source>
        <dbReference type="EMBL" id="GLQ73956.1"/>
    </source>
</evidence>
<dbReference type="Proteomes" id="UP001156690">
    <property type="component" value="Unassembled WGS sequence"/>
</dbReference>
<sequence>MISVHYSYREGDNKEPSHFSSENATVEHVASIIAEYPWDTEGELPSEEHAGGAVFIEFTNSDKQTALFQLVPIGEGRCMLFVDVILKKGFLGFIGKKAVSRTFDDHSVVEFSKNIKAYCESSISELYGKFS</sequence>
<reference evidence="2" key="1">
    <citation type="journal article" date="2019" name="Int. J. Syst. Evol. Microbiol.">
        <title>The Global Catalogue of Microorganisms (GCM) 10K type strain sequencing project: providing services to taxonomists for standard genome sequencing and annotation.</title>
        <authorList>
            <consortium name="The Broad Institute Genomics Platform"/>
            <consortium name="The Broad Institute Genome Sequencing Center for Infectious Disease"/>
            <person name="Wu L."/>
            <person name="Ma J."/>
        </authorList>
    </citation>
    <scope>NUCLEOTIDE SEQUENCE [LARGE SCALE GENOMIC DNA]</scope>
    <source>
        <strain evidence="2">NBRC 15640</strain>
    </source>
</reference>
<evidence type="ECO:0000313" key="2">
    <source>
        <dbReference type="Proteomes" id="UP001156690"/>
    </source>
</evidence>
<gene>
    <name evidence="1" type="ORF">GCM10007932_33160</name>
</gene>
<protein>
    <submittedName>
        <fullName evidence="1">Uncharacterized protein</fullName>
    </submittedName>
</protein>
<dbReference type="RefSeq" id="WP_126609170.1">
    <property type="nucleotide sequence ID" value="NZ_AP025145.1"/>
</dbReference>
<proteinExistence type="predicted"/>
<dbReference type="AlphaFoldDB" id="A0AAV5NTB4"/>
<organism evidence="1 2">
    <name type="scientific">Vibrio penaeicida</name>
    <dbReference type="NCBI Taxonomy" id="104609"/>
    <lineage>
        <taxon>Bacteria</taxon>
        <taxon>Pseudomonadati</taxon>
        <taxon>Pseudomonadota</taxon>
        <taxon>Gammaproteobacteria</taxon>
        <taxon>Vibrionales</taxon>
        <taxon>Vibrionaceae</taxon>
        <taxon>Vibrio</taxon>
    </lineage>
</organism>